<keyword evidence="1" id="KW-0812">Transmembrane</keyword>
<evidence type="ECO:0000313" key="4">
    <source>
        <dbReference type="EMBL" id="GAA0464783.1"/>
    </source>
</evidence>
<evidence type="ECO:0000256" key="1">
    <source>
        <dbReference type="SAM" id="Phobius"/>
    </source>
</evidence>
<dbReference type="RefSeq" id="WP_229954279.1">
    <property type="nucleotide sequence ID" value="NZ_BAAAEM010000002.1"/>
</dbReference>
<sequence length="348" mass="37456">MTRAVIKDMDVEEAAGFWDARLRAPDCSAADRAAHEEWKNADPAHAQAFDRLQKMIGELPSIAAIPEMQSMRAAALARSEEAVDTRPRRIGWLPIGSAIAASLAVIFGATLFFMQPGPAPGEDALATSIPTPIFATAIGERTDIPLSDGSIATLNTESEIDVRYSADERAIRLVKGEAHFEVAHNPDRPFVVYAGNYKVIAVGTAFDVKTIGDKVEVIVTEGKVAVKRLDADGTESIQSAATLLAGQQLSGRPVGPVSRRKADLATALSWRKGNAVFDDMPLGLAVHEMNRYSTVKLAIADPTLANTRINGMFITGKQDSFVEALEAYFGVRARQVSETEILLEPAAR</sequence>
<accession>A0ABN1A0T6</accession>
<feature type="transmembrane region" description="Helical" evidence="1">
    <location>
        <begin position="92"/>
        <end position="114"/>
    </location>
</feature>
<dbReference type="Pfam" id="PF16220">
    <property type="entry name" value="DUF4880"/>
    <property type="match status" value="1"/>
</dbReference>
<feature type="domain" description="FecR protein" evidence="2">
    <location>
        <begin position="135"/>
        <end position="224"/>
    </location>
</feature>
<dbReference type="EMBL" id="BAAAEM010000002">
    <property type="protein sequence ID" value="GAA0464783.1"/>
    <property type="molecule type" value="Genomic_DNA"/>
</dbReference>
<dbReference type="Gene3D" id="2.60.120.1440">
    <property type="match status" value="1"/>
</dbReference>
<keyword evidence="1" id="KW-1133">Transmembrane helix</keyword>
<dbReference type="PANTHER" id="PTHR30273:SF2">
    <property type="entry name" value="PROTEIN FECR"/>
    <property type="match status" value="1"/>
</dbReference>
<dbReference type="Pfam" id="PF04773">
    <property type="entry name" value="FecR"/>
    <property type="match status" value="1"/>
</dbReference>
<comment type="caution">
    <text evidence="4">The sequence shown here is derived from an EMBL/GenBank/DDBJ whole genome shotgun (WGS) entry which is preliminary data.</text>
</comment>
<keyword evidence="5" id="KW-1185">Reference proteome</keyword>
<dbReference type="Gene3D" id="3.55.50.30">
    <property type="match status" value="1"/>
</dbReference>
<evidence type="ECO:0000259" key="2">
    <source>
        <dbReference type="Pfam" id="PF04773"/>
    </source>
</evidence>
<gene>
    <name evidence="4" type="ORF">GCM10009096_01600</name>
</gene>
<dbReference type="InterPro" id="IPR006860">
    <property type="entry name" value="FecR"/>
</dbReference>
<dbReference type="PIRSF" id="PIRSF018266">
    <property type="entry name" value="FecR"/>
    <property type="match status" value="1"/>
</dbReference>
<proteinExistence type="predicted"/>
<reference evidence="4 5" key="1">
    <citation type="journal article" date="2019" name="Int. J. Syst. Evol. Microbiol.">
        <title>The Global Catalogue of Microorganisms (GCM) 10K type strain sequencing project: providing services to taxonomists for standard genome sequencing and annotation.</title>
        <authorList>
            <consortium name="The Broad Institute Genomics Platform"/>
            <consortium name="The Broad Institute Genome Sequencing Center for Infectious Disease"/>
            <person name="Wu L."/>
            <person name="Ma J."/>
        </authorList>
    </citation>
    <scope>NUCLEOTIDE SEQUENCE [LARGE SCALE GENOMIC DNA]</scope>
    <source>
        <strain evidence="4 5">JCM 14162</strain>
    </source>
</reference>
<evidence type="ECO:0000313" key="5">
    <source>
        <dbReference type="Proteomes" id="UP001500713"/>
    </source>
</evidence>
<dbReference type="InterPro" id="IPR032623">
    <property type="entry name" value="FecR_N"/>
</dbReference>
<feature type="domain" description="FecR N-terminal" evidence="3">
    <location>
        <begin position="13"/>
        <end position="54"/>
    </location>
</feature>
<protein>
    <submittedName>
        <fullName evidence="4">FecR domain-containing protein</fullName>
    </submittedName>
</protein>
<keyword evidence="1" id="KW-0472">Membrane</keyword>
<evidence type="ECO:0000259" key="3">
    <source>
        <dbReference type="Pfam" id="PF16220"/>
    </source>
</evidence>
<dbReference type="PANTHER" id="PTHR30273">
    <property type="entry name" value="PERIPLASMIC SIGNAL SENSOR AND SIGMA FACTOR ACTIVATOR FECR-RELATED"/>
    <property type="match status" value="1"/>
</dbReference>
<name>A0ABN1A0T6_9SPHN</name>
<dbReference type="Proteomes" id="UP001500713">
    <property type="component" value="Unassembled WGS sequence"/>
</dbReference>
<dbReference type="InterPro" id="IPR012373">
    <property type="entry name" value="Ferrdict_sens_TM"/>
</dbReference>
<organism evidence="4 5">
    <name type="scientific">Parasphingorhabdus litoris</name>
    <dbReference type="NCBI Taxonomy" id="394733"/>
    <lineage>
        <taxon>Bacteria</taxon>
        <taxon>Pseudomonadati</taxon>
        <taxon>Pseudomonadota</taxon>
        <taxon>Alphaproteobacteria</taxon>
        <taxon>Sphingomonadales</taxon>
        <taxon>Sphingomonadaceae</taxon>
        <taxon>Parasphingorhabdus</taxon>
    </lineage>
</organism>